<dbReference type="VEuPathDB" id="TriTrypDB:BSAL_13860"/>
<proteinExistence type="predicted"/>
<dbReference type="InterPro" id="IPR010736">
    <property type="entry name" value="SHIPPO-rpt"/>
</dbReference>
<dbReference type="EMBL" id="CYKH01001617">
    <property type="protein sequence ID" value="CUG88133.1"/>
    <property type="molecule type" value="Genomic_DNA"/>
</dbReference>
<feature type="region of interest" description="Disordered" evidence="1">
    <location>
        <begin position="1"/>
        <end position="46"/>
    </location>
</feature>
<protein>
    <submittedName>
        <fullName evidence="2">Uncharacterized protein</fullName>
    </submittedName>
</protein>
<dbReference type="Pfam" id="PF07004">
    <property type="entry name" value="SHIPPO-rpt"/>
    <property type="match status" value="2"/>
</dbReference>
<evidence type="ECO:0000313" key="3">
    <source>
        <dbReference type="Proteomes" id="UP000051952"/>
    </source>
</evidence>
<dbReference type="Proteomes" id="UP000051952">
    <property type="component" value="Unassembled WGS sequence"/>
</dbReference>
<evidence type="ECO:0000313" key="2">
    <source>
        <dbReference type="EMBL" id="CUG88133.1"/>
    </source>
</evidence>
<name>A0A0S4JFB9_BODSA</name>
<accession>A0A0S4JFB9</accession>
<feature type="region of interest" description="Disordered" evidence="1">
    <location>
        <begin position="67"/>
        <end position="97"/>
    </location>
</feature>
<dbReference type="AlphaFoldDB" id="A0A0S4JFB9"/>
<organism evidence="2 3">
    <name type="scientific">Bodo saltans</name>
    <name type="common">Flagellated protozoan</name>
    <dbReference type="NCBI Taxonomy" id="75058"/>
    <lineage>
        <taxon>Eukaryota</taxon>
        <taxon>Discoba</taxon>
        <taxon>Euglenozoa</taxon>
        <taxon>Kinetoplastea</taxon>
        <taxon>Metakinetoplastina</taxon>
        <taxon>Eubodonida</taxon>
        <taxon>Bodonidae</taxon>
        <taxon>Bodo</taxon>
    </lineage>
</organism>
<evidence type="ECO:0000256" key="1">
    <source>
        <dbReference type="SAM" id="MobiDB-lite"/>
    </source>
</evidence>
<reference evidence="3" key="1">
    <citation type="submission" date="2015-09" db="EMBL/GenBank/DDBJ databases">
        <authorList>
            <consortium name="Pathogen Informatics"/>
        </authorList>
    </citation>
    <scope>NUCLEOTIDE SEQUENCE [LARGE SCALE GENOMIC DNA]</scope>
    <source>
        <strain evidence="3">Lake Konstanz</strain>
    </source>
</reference>
<gene>
    <name evidence="2" type="ORF">BSAL_13860</name>
</gene>
<keyword evidence="3" id="KW-1185">Reference proteome</keyword>
<sequence length="157" mass="17826">MFSAVNKDFNPGPGAYDPKWPTSGRQMTIQPIPPPPELPDAQDKEAVVAYEKKKKFMEDLWDSKRRHPEFGAYSPRGTFGGDTSPRSRAPDKLFGTPRNERTVFNVDLYDVSKRPGPGQYNLTYKGVGGRDRLYRKKLPIETINYMAPTLPPISPRR</sequence>